<sequence>MSKVTIKELARITGWSVATISRALNDKDGISVSKKEKIKKLAKKLGYHPNQNARSIKLGKSKTIGVIVSSLSDVFSTDVMSGIEAAANERNFKMLFVGVDEDFQREREAIDNYLESQVDGLIIAPCMTPFDYTKLLQGTPTVFIDRDPSDATVKFNSVCLDNVNSAETLVTDLINKGARRIGLLNTVVSYSASLRERGYRQALKMAGIKFDPGTVVYSWNNKENVEQMTRQLVVNQHCDALFLADNSILIPALRKCQEYDYQKMVFGVIDDCNWYDLLKFPVSSIKQPSYEIGIESLRLLAKLIEGKIKSPSSIRLGGTLISRK</sequence>
<dbReference type="PROSITE" id="PS50932">
    <property type="entry name" value="HTH_LACI_2"/>
    <property type="match status" value="1"/>
</dbReference>
<name>A0AAW8YNW0_PEDAC</name>
<comment type="caution">
    <text evidence="6">The sequence shown here is derived from an EMBL/GenBank/DDBJ whole genome shotgun (WGS) entry which is preliminary data.</text>
</comment>
<dbReference type="InterPro" id="IPR000843">
    <property type="entry name" value="HTH_LacI"/>
</dbReference>
<dbReference type="Gene3D" id="1.10.260.40">
    <property type="entry name" value="lambda repressor-like DNA-binding domains"/>
    <property type="match status" value="1"/>
</dbReference>
<dbReference type="CDD" id="cd01392">
    <property type="entry name" value="HTH_LacI"/>
    <property type="match status" value="1"/>
</dbReference>
<dbReference type="GO" id="GO:0003700">
    <property type="term" value="F:DNA-binding transcription factor activity"/>
    <property type="evidence" value="ECO:0007669"/>
    <property type="project" value="TreeGrafter"/>
</dbReference>
<dbReference type="EMBL" id="JAWJAX010000007">
    <property type="protein sequence ID" value="MDV2911523.1"/>
    <property type="molecule type" value="Genomic_DNA"/>
</dbReference>
<evidence type="ECO:0000313" key="7">
    <source>
        <dbReference type="Proteomes" id="UP001280415"/>
    </source>
</evidence>
<evidence type="ECO:0000313" key="6">
    <source>
        <dbReference type="EMBL" id="MDV2911523.1"/>
    </source>
</evidence>
<reference evidence="6" key="2">
    <citation type="submission" date="2023-10" db="EMBL/GenBank/DDBJ databases">
        <authorList>
            <person name="Khurajog B."/>
        </authorList>
    </citation>
    <scope>NUCLEOTIDE SEQUENCE</scope>
    <source>
        <strain evidence="6">BF14</strain>
    </source>
</reference>
<dbReference type="InterPro" id="IPR001387">
    <property type="entry name" value="Cro/C1-type_HTH"/>
</dbReference>
<reference evidence="6" key="1">
    <citation type="journal article" date="2023" name="PeerJ">
        <title>Selection and evaluation of lactic acid bacteria from chicken feces in Thailand as potential probiotics.</title>
        <authorList>
            <person name="Khurajog B."/>
            <person name="Disastra Y."/>
            <person name="Lawwyne L.D."/>
            <person name="Sirichokchatchawan W."/>
            <person name="Niyomtham W."/>
            <person name="Yindee J."/>
            <person name="Hampson D.J."/>
            <person name="Prapasarakul N."/>
        </authorList>
    </citation>
    <scope>NUCLEOTIDE SEQUENCE</scope>
    <source>
        <strain evidence="6">BF14</strain>
    </source>
</reference>
<keyword evidence="3" id="KW-0804">Transcription</keyword>
<proteinExistence type="predicted"/>
<gene>
    <name evidence="6" type="ORF">R0H03_06575</name>
</gene>
<organism evidence="6 7">
    <name type="scientific">Pediococcus acidilactici</name>
    <dbReference type="NCBI Taxonomy" id="1254"/>
    <lineage>
        <taxon>Bacteria</taxon>
        <taxon>Bacillati</taxon>
        <taxon>Bacillota</taxon>
        <taxon>Bacilli</taxon>
        <taxon>Lactobacillales</taxon>
        <taxon>Lactobacillaceae</taxon>
        <taxon>Pediococcus</taxon>
        <taxon>Pediococcus acidilactici group</taxon>
    </lineage>
</organism>
<protein>
    <submittedName>
        <fullName evidence="6">LacI family DNA-binding transcriptional regulator</fullName>
    </submittedName>
</protein>
<dbReference type="Proteomes" id="UP001280415">
    <property type="component" value="Unassembled WGS sequence"/>
</dbReference>
<evidence type="ECO:0000256" key="1">
    <source>
        <dbReference type="ARBA" id="ARBA00023015"/>
    </source>
</evidence>
<dbReference type="CDD" id="cd06267">
    <property type="entry name" value="PBP1_LacI_sugar_binding-like"/>
    <property type="match status" value="1"/>
</dbReference>
<dbReference type="SUPFAM" id="SSF47413">
    <property type="entry name" value="lambda repressor-like DNA-binding domains"/>
    <property type="match status" value="1"/>
</dbReference>
<dbReference type="InterPro" id="IPR025997">
    <property type="entry name" value="SBP_2_dom"/>
</dbReference>
<feature type="domain" description="HTH cro/C1-type" evidence="5">
    <location>
        <begin position="3"/>
        <end position="52"/>
    </location>
</feature>
<keyword evidence="2 6" id="KW-0238">DNA-binding</keyword>
<dbReference type="SUPFAM" id="SSF53822">
    <property type="entry name" value="Periplasmic binding protein-like I"/>
    <property type="match status" value="1"/>
</dbReference>
<evidence type="ECO:0000259" key="4">
    <source>
        <dbReference type="PROSITE" id="PS50932"/>
    </source>
</evidence>
<dbReference type="InterPro" id="IPR028082">
    <property type="entry name" value="Peripla_BP_I"/>
</dbReference>
<evidence type="ECO:0000259" key="5">
    <source>
        <dbReference type="PROSITE" id="PS50943"/>
    </source>
</evidence>
<accession>A0AAW8YNW0</accession>
<dbReference type="RefSeq" id="WP_317052255.1">
    <property type="nucleotide sequence ID" value="NZ_CP140878.1"/>
</dbReference>
<dbReference type="GO" id="GO:0000976">
    <property type="term" value="F:transcription cis-regulatory region binding"/>
    <property type="evidence" value="ECO:0007669"/>
    <property type="project" value="TreeGrafter"/>
</dbReference>
<evidence type="ECO:0000256" key="3">
    <source>
        <dbReference type="ARBA" id="ARBA00023163"/>
    </source>
</evidence>
<dbReference type="AlphaFoldDB" id="A0AAW8YNW0"/>
<dbReference type="Pfam" id="PF13407">
    <property type="entry name" value="Peripla_BP_4"/>
    <property type="match status" value="1"/>
</dbReference>
<dbReference type="PANTHER" id="PTHR30146:SF109">
    <property type="entry name" value="HTH-TYPE TRANSCRIPTIONAL REGULATOR GALS"/>
    <property type="match status" value="1"/>
</dbReference>
<dbReference type="Pfam" id="PF00356">
    <property type="entry name" value="LacI"/>
    <property type="match status" value="1"/>
</dbReference>
<dbReference type="PROSITE" id="PS50943">
    <property type="entry name" value="HTH_CROC1"/>
    <property type="match status" value="1"/>
</dbReference>
<feature type="domain" description="HTH lacI-type" evidence="4">
    <location>
        <begin position="4"/>
        <end position="58"/>
    </location>
</feature>
<dbReference type="SMART" id="SM00354">
    <property type="entry name" value="HTH_LACI"/>
    <property type="match status" value="1"/>
</dbReference>
<dbReference type="InterPro" id="IPR010982">
    <property type="entry name" value="Lambda_DNA-bd_dom_sf"/>
</dbReference>
<evidence type="ECO:0000256" key="2">
    <source>
        <dbReference type="ARBA" id="ARBA00023125"/>
    </source>
</evidence>
<dbReference type="PANTHER" id="PTHR30146">
    <property type="entry name" value="LACI-RELATED TRANSCRIPTIONAL REPRESSOR"/>
    <property type="match status" value="1"/>
</dbReference>
<keyword evidence="1" id="KW-0805">Transcription regulation</keyword>
<dbReference type="Gene3D" id="3.40.50.2300">
    <property type="match status" value="2"/>
</dbReference>